<keyword evidence="2 5" id="KW-0732">Signal</keyword>
<evidence type="ECO:0000256" key="2">
    <source>
        <dbReference type="ARBA" id="ARBA00022729"/>
    </source>
</evidence>
<feature type="active site" evidence="4">
    <location>
        <position position="341"/>
    </location>
</feature>
<dbReference type="Gene3D" id="2.60.220.10">
    <property type="entry name" value="Polysaccharide lyase family 8-like, C-terminal"/>
    <property type="match status" value="1"/>
</dbReference>
<dbReference type="Proteomes" id="UP000284676">
    <property type="component" value="Unassembled WGS sequence"/>
</dbReference>
<dbReference type="InterPro" id="IPR038970">
    <property type="entry name" value="Lyase_8"/>
</dbReference>
<protein>
    <recommendedName>
        <fullName evidence="11">Hyaluronate lyase</fullName>
    </recommendedName>
</protein>
<evidence type="ECO:0000256" key="3">
    <source>
        <dbReference type="ARBA" id="ARBA00023239"/>
    </source>
</evidence>
<dbReference type="PANTHER" id="PTHR38481:SF1">
    <property type="entry name" value="HYALURONATE LYASE"/>
    <property type="match status" value="1"/>
</dbReference>
<feature type="chain" id="PRO_5019166520" description="Hyaluronate lyase" evidence="5">
    <location>
        <begin position="21"/>
        <end position="805"/>
    </location>
</feature>
<dbReference type="Gene3D" id="1.50.10.100">
    <property type="entry name" value="Chondroitin AC/alginate lyase"/>
    <property type="match status" value="1"/>
</dbReference>
<evidence type="ECO:0000313" key="9">
    <source>
        <dbReference type="EMBL" id="RHF73950.1"/>
    </source>
</evidence>
<dbReference type="AlphaFoldDB" id="A0A414PZH6"/>
<organism evidence="9 10">
    <name type="scientific">Fusobacterium mortiferum</name>
    <dbReference type="NCBI Taxonomy" id="850"/>
    <lineage>
        <taxon>Bacteria</taxon>
        <taxon>Fusobacteriati</taxon>
        <taxon>Fusobacteriota</taxon>
        <taxon>Fusobacteriia</taxon>
        <taxon>Fusobacteriales</taxon>
        <taxon>Fusobacteriaceae</taxon>
        <taxon>Fusobacterium</taxon>
    </lineage>
</organism>
<dbReference type="SUPFAM" id="SSF48230">
    <property type="entry name" value="Chondroitin AC/alginate lyase"/>
    <property type="match status" value="1"/>
</dbReference>
<feature type="domain" description="Polysaccharide lyase family 8 central" evidence="6">
    <location>
        <begin position="423"/>
        <end position="676"/>
    </location>
</feature>
<dbReference type="InterPro" id="IPR008929">
    <property type="entry name" value="Chondroitin_lyas"/>
</dbReference>
<dbReference type="InterPro" id="IPR004103">
    <property type="entry name" value="Lyase_8_C"/>
</dbReference>
<reference evidence="9 10" key="1">
    <citation type="submission" date="2018-08" db="EMBL/GenBank/DDBJ databases">
        <title>A genome reference for cultivated species of the human gut microbiota.</title>
        <authorList>
            <person name="Zou Y."/>
            <person name="Xue W."/>
            <person name="Luo G."/>
        </authorList>
    </citation>
    <scope>NUCLEOTIDE SEQUENCE [LARGE SCALE GENOMIC DNA]</scope>
    <source>
        <strain evidence="9 10">AM25-1</strain>
    </source>
</reference>
<evidence type="ECO:0000259" key="8">
    <source>
        <dbReference type="Pfam" id="PF08124"/>
    </source>
</evidence>
<dbReference type="InterPro" id="IPR012970">
    <property type="entry name" value="Lyase_8_alpha_N"/>
</dbReference>
<keyword evidence="3" id="KW-0456">Lyase</keyword>
<dbReference type="GO" id="GO:0005975">
    <property type="term" value="P:carbohydrate metabolic process"/>
    <property type="evidence" value="ECO:0007669"/>
    <property type="project" value="InterPro"/>
</dbReference>
<dbReference type="InterPro" id="IPR003159">
    <property type="entry name" value="Lyase_8_central_dom"/>
</dbReference>
<dbReference type="EMBL" id="QRHL01000003">
    <property type="protein sequence ID" value="RHF73950.1"/>
    <property type="molecule type" value="Genomic_DNA"/>
</dbReference>
<dbReference type="Pfam" id="PF02884">
    <property type="entry name" value="Lyase_8_C"/>
    <property type="match status" value="1"/>
</dbReference>
<feature type="active site" evidence="4">
    <location>
        <position position="278"/>
    </location>
</feature>
<dbReference type="PANTHER" id="PTHR38481">
    <property type="entry name" value="HYALURONATE LYASE"/>
    <property type="match status" value="1"/>
</dbReference>
<accession>A0A414PZH6</accession>
<dbReference type="InterPro" id="IPR011071">
    <property type="entry name" value="Lyase_8-like_C"/>
</dbReference>
<dbReference type="InterPro" id="IPR014718">
    <property type="entry name" value="GH-type_carb-bd"/>
</dbReference>
<dbReference type="GO" id="GO:0016837">
    <property type="term" value="F:carbon-oxygen lyase activity, acting on polysaccharides"/>
    <property type="evidence" value="ECO:0007669"/>
    <property type="project" value="UniProtKB-ARBA"/>
</dbReference>
<name>A0A414PZH6_FUSMR</name>
<proteinExistence type="inferred from homology"/>
<dbReference type="GO" id="GO:0005576">
    <property type="term" value="C:extracellular region"/>
    <property type="evidence" value="ECO:0007669"/>
    <property type="project" value="InterPro"/>
</dbReference>
<evidence type="ECO:0000256" key="5">
    <source>
        <dbReference type="SAM" id="SignalP"/>
    </source>
</evidence>
<comment type="caution">
    <text evidence="9">The sequence shown here is derived from an EMBL/GenBank/DDBJ whole genome shotgun (WGS) entry which is preliminary data.</text>
</comment>
<dbReference type="SUPFAM" id="SSF74650">
    <property type="entry name" value="Galactose mutarotase-like"/>
    <property type="match status" value="1"/>
</dbReference>
<evidence type="ECO:0000259" key="7">
    <source>
        <dbReference type="Pfam" id="PF02884"/>
    </source>
</evidence>
<dbReference type="RefSeq" id="WP_118234131.1">
    <property type="nucleotide sequence ID" value="NZ_QRHL01000003.1"/>
</dbReference>
<dbReference type="GO" id="GO:0030246">
    <property type="term" value="F:carbohydrate binding"/>
    <property type="evidence" value="ECO:0007669"/>
    <property type="project" value="InterPro"/>
</dbReference>
<dbReference type="SUPFAM" id="SSF49863">
    <property type="entry name" value="Hyaluronate lyase-like, C-terminal domain"/>
    <property type="match status" value="1"/>
</dbReference>
<evidence type="ECO:0000313" key="10">
    <source>
        <dbReference type="Proteomes" id="UP000284676"/>
    </source>
</evidence>
<dbReference type="InterPro" id="IPR011013">
    <property type="entry name" value="Gal_mutarotase_sf_dom"/>
</dbReference>
<sequence length="805" mass="91359">MKKKIILICAILALTTTSFSQEVEKIENKKKQEISQQEIRDYKKIRDGWVEFLTGLPQDDRILEMSKADISRIVAMNEGVADKVYENMNFDKNRTSIFKGAENMKNGVHVMRQYENLVKIAKAYATPGTKYYKNEKTKQDIIDSLDWLYDNVYHEGLPELGNWWQWELGIPKNLNDLLTLVYDDVPAEKRMKYLKASQYFQPYAEWSGVSPSASYSSSPDKRISTGGNRMDTSIISFLRGVLMEDKVQVLDGLNAVADVGEYVTSGDGFYRDGSFIQHDNVAYNGTYAAVLFNGLGSILWLINGTEFKIEDPRIDNIYESILNGYSYLMINGGVNDSVNGRSISRDKSNDVEKGRALVSSFAMLSEGASPEYKEKLQSLIKKLIQDNNSYYTIDKVSNQTIKNILIDIMNNKSIKPLEVNGTKVFGAMDRAVYFNGKDGKVVVSMHSSRVANFETMNGENIKGWYTGDGMTYIYGKDSSAFTEFWPTVDDYHLPGVTNSLNPRGDKSGERRMKPFLSPRTFVGGAETGKEAFVGMDMISWNKQTEMKKSWFMIDGVILAIASNIDSRDGIIHTTIDNRILEDGKIYLDGKQLKEEITIQNPKNLSINFNENYPDENIGYKIVEAPEVVVKVTENKGSWKDIGGSSDKEITKKYFTTYINHGKNPKDAKYAYVILPIFSKEEVDSFDTSRFEIVKADNEAHIVKDKQTNTVGINFWKDKPQKFEGIKTYSTLSVLKKEKGDILDLYVSDPAQIQNYDSKIELDGKYELVESTDKNIKLNIKNFITEIEVDLKNNGATKYIKLRKVK</sequence>
<evidence type="ECO:0000256" key="1">
    <source>
        <dbReference type="ARBA" id="ARBA00006699"/>
    </source>
</evidence>
<dbReference type="Pfam" id="PF08124">
    <property type="entry name" value="Lyase_8_N"/>
    <property type="match status" value="1"/>
</dbReference>
<dbReference type="CDD" id="cd01083">
    <property type="entry name" value="GAG_Lyase"/>
    <property type="match status" value="1"/>
</dbReference>
<feature type="domain" description="Polysaccharide lyase family 8 C-terminal" evidence="7">
    <location>
        <begin position="692"/>
        <end position="751"/>
    </location>
</feature>
<dbReference type="Pfam" id="PF02278">
    <property type="entry name" value="Lyase_8"/>
    <property type="match status" value="1"/>
</dbReference>
<feature type="signal peptide" evidence="5">
    <location>
        <begin position="1"/>
        <end position="20"/>
    </location>
</feature>
<comment type="similarity">
    <text evidence="1">Belongs to the polysaccharide lyase 8 family.</text>
</comment>
<evidence type="ECO:0000259" key="6">
    <source>
        <dbReference type="Pfam" id="PF02278"/>
    </source>
</evidence>
<evidence type="ECO:0008006" key="11">
    <source>
        <dbReference type="Google" id="ProtNLM"/>
    </source>
</evidence>
<dbReference type="Gene3D" id="2.70.98.10">
    <property type="match status" value="1"/>
</dbReference>
<feature type="domain" description="Polysaccharide lyase 8 N-terminal alpha-helical" evidence="8">
    <location>
        <begin position="65"/>
        <end position="381"/>
    </location>
</feature>
<gene>
    <name evidence="9" type="ORF">DW663_03950</name>
</gene>
<evidence type="ECO:0000256" key="4">
    <source>
        <dbReference type="PIRSR" id="PIRSR638970-1"/>
    </source>
</evidence>
<feature type="active site" evidence="4">
    <location>
        <position position="287"/>
    </location>
</feature>